<feature type="transmembrane region" description="Helical" evidence="7">
    <location>
        <begin position="70"/>
        <end position="88"/>
    </location>
</feature>
<dbReference type="GO" id="GO:0022857">
    <property type="term" value="F:transmembrane transporter activity"/>
    <property type="evidence" value="ECO:0007669"/>
    <property type="project" value="InterPro"/>
</dbReference>
<sequence>MNISASEKSPTYIEHTEVDNNKSMKNVVAGSLFGTALETYDLYLYGTAAALIFAPLFFPEADETVSRLASLASFAISFIARPLGSLVIGHFGDRIGRKKLLYMTLIVMGLSTVAIGLLPTYASAGIWAPVMLCVLRFIQGFAFAGEYSGAVLMLLEHAPRRKRGFYTAINNIGPVFGFFGSAGLLLIVSSVLPTEEFYAWGWRIPFVASLALLIVGVFVRSKVKESPVFVEAAAKRASADKQEMSPAMTLFTKFPKQLLLVAGANICHFSTFYLFTVFSMSYAQRDLGMSNSIVLAVVMLAICTHLVAVPLAGALSDKIGRRRMMLIGFAVTALSAFPFWYLYSSGAFLPMLAGASLLMIGYGLVYGAVASFTGEAFGTSVRFTGFAMATNVGGILGGGTAPIIGAFLLSYFGTPYAIAWYMVFLALVSATCTYLSKETSHKDISTES</sequence>
<feature type="transmembrane region" description="Helical" evidence="7">
    <location>
        <begin position="165"/>
        <end position="188"/>
    </location>
</feature>
<evidence type="ECO:0000256" key="5">
    <source>
        <dbReference type="ARBA" id="ARBA00022989"/>
    </source>
</evidence>
<gene>
    <name evidence="9" type="ORF">CYR32_15570</name>
</gene>
<keyword evidence="4 7" id="KW-0812">Transmembrane</keyword>
<dbReference type="Proteomes" id="UP000234503">
    <property type="component" value="Unassembled WGS sequence"/>
</dbReference>
<evidence type="ECO:0000256" key="2">
    <source>
        <dbReference type="ARBA" id="ARBA00022448"/>
    </source>
</evidence>
<dbReference type="CDD" id="cd17369">
    <property type="entry name" value="MFS_ShiA_like"/>
    <property type="match status" value="1"/>
</dbReference>
<evidence type="ECO:0000256" key="3">
    <source>
        <dbReference type="ARBA" id="ARBA00022475"/>
    </source>
</evidence>
<feature type="transmembrane region" description="Helical" evidence="7">
    <location>
        <begin position="258"/>
        <end position="280"/>
    </location>
</feature>
<keyword evidence="6 7" id="KW-0472">Membrane</keyword>
<dbReference type="PROSITE" id="PS00216">
    <property type="entry name" value="SUGAR_TRANSPORT_1"/>
    <property type="match status" value="1"/>
</dbReference>
<dbReference type="OrthoDB" id="3690818at2"/>
<protein>
    <submittedName>
        <fullName evidence="9">MFS transporter</fullName>
    </submittedName>
</protein>
<dbReference type="RefSeq" id="WP_101826041.1">
    <property type="nucleotide sequence ID" value="NZ_PJZH01000019.1"/>
</dbReference>
<proteinExistence type="predicted"/>
<feature type="transmembrane region" description="Helical" evidence="7">
    <location>
        <begin position="42"/>
        <end position="58"/>
    </location>
</feature>
<feature type="transmembrane region" description="Helical" evidence="7">
    <location>
        <begin position="418"/>
        <end position="436"/>
    </location>
</feature>
<keyword evidence="5 7" id="KW-1133">Transmembrane helix</keyword>
<reference evidence="9 10" key="1">
    <citation type="submission" date="2017-12" db="EMBL/GenBank/DDBJ databases">
        <title>Characterization of six clinical isolates of Enterochimera gen. nov., a novel genus of the Yersiniaciae family and the three species Enterochimera arupensis sp. nov., Enterochimera coloradensis sp. nov, and Enterochimera californica sp. nov.</title>
        <authorList>
            <person name="Rossi A."/>
            <person name="Fisher M."/>
        </authorList>
    </citation>
    <scope>NUCLEOTIDE SEQUENCE [LARGE SCALE GENOMIC DNA]</scope>
    <source>
        <strain evidence="10">2016-Iso4</strain>
    </source>
</reference>
<dbReference type="InterPro" id="IPR005828">
    <property type="entry name" value="MFS_sugar_transport-like"/>
</dbReference>
<organism evidence="9 10">
    <name type="scientific">Chimaeribacter coloradensis</name>
    <dbReference type="NCBI Taxonomy" id="2060068"/>
    <lineage>
        <taxon>Bacteria</taxon>
        <taxon>Pseudomonadati</taxon>
        <taxon>Pseudomonadota</taxon>
        <taxon>Gammaproteobacteria</taxon>
        <taxon>Enterobacterales</taxon>
        <taxon>Yersiniaceae</taxon>
        <taxon>Chimaeribacter</taxon>
    </lineage>
</organism>
<evidence type="ECO:0000256" key="4">
    <source>
        <dbReference type="ARBA" id="ARBA00022692"/>
    </source>
</evidence>
<dbReference type="GO" id="GO:0005886">
    <property type="term" value="C:plasma membrane"/>
    <property type="evidence" value="ECO:0007669"/>
    <property type="project" value="UniProtKB-SubCell"/>
</dbReference>
<feature type="transmembrane region" description="Helical" evidence="7">
    <location>
        <begin position="349"/>
        <end position="374"/>
    </location>
</feature>
<evidence type="ECO:0000256" key="7">
    <source>
        <dbReference type="SAM" id="Phobius"/>
    </source>
</evidence>
<dbReference type="PANTHER" id="PTHR43045">
    <property type="entry name" value="SHIKIMATE TRANSPORTER"/>
    <property type="match status" value="1"/>
</dbReference>
<accession>A0A2N5DXP0</accession>
<feature type="transmembrane region" description="Helical" evidence="7">
    <location>
        <begin position="386"/>
        <end position="412"/>
    </location>
</feature>
<comment type="caution">
    <text evidence="9">The sequence shown here is derived from an EMBL/GenBank/DDBJ whole genome shotgun (WGS) entry which is preliminary data.</text>
</comment>
<name>A0A2N5DXP0_9GAMM</name>
<dbReference type="InterPro" id="IPR036259">
    <property type="entry name" value="MFS_trans_sf"/>
</dbReference>
<dbReference type="Pfam" id="PF00083">
    <property type="entry name" value="Sugar_tr"/>
    <property type="match status" value="1"/>
</dbReference>
<dbReference type="InterPro" id="IPR020846">
    <property type="entry name" value="MFS_dom"/>
</dbReference>
<keyword evidence="2" id="KW-0813">Transport</keyword>
<evidence type="ECO:0000259" key="8">
    <source>
        <dbReference type="PROSITE" id="PS50850"/>
    </source>
</evidence>
<comment type="subcellular location">
    <subcellularLocation>
        <location evidence="1">Cell membrane</location>
        <topology evidence="1">Multi-pass membrane protein</topology>
    </subcellularLocation>
</comment>
<feature type="transmembrane region" description="Helical" evidence="7">
    <location>
        <begin position="324"/>
        <end position="343"/>
    </location>
</feature>
<dbReference type="Gene3D" id="1.20.1250.20">
    <property type="entry name" value="MFS general substrate transporter like domains"/>
    <property type="match status" value="2"/>
</dbReference>
<feature type="domain" description="Major facilitator superfamily (MFS) profile" evidence="8">
    <location>
        <begin position="27"/>
        <end position="441"/>
    </location>
</feature>
<dbReference type="PANTHER" id="PTHR43045:SF1">
    <property type="entry name" value="SHIKIMATE TRANSPORTER"/>
    <property type="match status" value="1"/>
</dbReference>
<evidence type="ECO:0000313" key="9">
    <source>
        <dbReference type="EMBL" id="PLR32206.1"/>
    </source>
</evidence>
<dbReference type="AlphaFoldDB" id="A0A2N5DXP0"/>
<evidence type="ECO:0000256" key="6">
    <source>
        <dbReference type="ARBA" id="ARBA00023136"/>
    </source>
</evidence>
<keyword evidence="10" id="KW-1185">Reference proteome</keyword>
<feature type="transmembrane region" description="Helical" evidence="7">
    <location>
        <begin position="200"/>
        <end position="219"/>
    </location>
</feature>
<dbReference type="InterPro" id="IPR005829">
    <property type="entry name" value="Sugar_transporter_CS"/>
</dbReference>
<feature type="transmembrane region" description="Helical" evidence="7">
    <location>
        <begin position="100"/>
        <end position="118"/>
    </location>
</feature>
<dbReference type="SUPFAM" id="SSF103473">
    <property type="entry name" value="MFS general substrate transporter"/>
    <property type="match status" value="1"/>
</dbReference>
<keyword evidence="3" id="KW-1003">Cell membrane</keyword>
<feature type="transmembrane region" description="Helical" evidence="7">
    <location>
        <begin position="292"/>
        <end position="312"/>
    </location>
</feature>
<dbReference type="EMBL" id="PJZH01000019">
    <property type="protein sequence ID" value="PLR32206.1"/>
    <property type="molecule type" value="Genomic_DNA"/>
</dbReference>
<evidence type="ECO:0000256" key="1">
    <source>
        <dbReference type="ARBA" id="ARBA00004651"/>
    </source>
</evidence>
<evidence type="ECO:0000313" key="10">
    <source>
        <dbReference type="Proteomes" id="UP000234503"/>
    </source>
</evidence>
<dbReference type="PROSITE" id="PS50850">
    <property type="entry name" value="MFS"/>
    <property type="match status" value="1"/>
</dbReference>